<dbReference type="InterPro" id="IPR036383">
    <property type="entry name" value="TSP1_rpt_sf"/>
</dbReference>
<dbReference type="Proteomes" id="UP000887575">
    <property type="component" value="Unassembled WGS sequence"/>
</dbReference>
<dbReference type="SMART" id="SM00473">
    <property type="entry name" value="PAN_AP"/>
    <property type="match status" value="2"/>
</dbReference>
<feature type="compositionally biased region" description="Acidic residues" evidence="1">
    <location>
        <begin position="243"/>
        <end position="265"/>
    </location>
</feature>
<dbReference type="Gene3D" id="3.50.4.10">
    <property type="entry name" value="Hepatocyte Growth Factor"/>
    <property type="match status" value="2"/>
</dbReference>
<protein>
    <recommendedName>
        <fullName evidence="3">Apple domain-containing protein</fullName>
    </recommendedName>
</protein>
<feature type="signal peptide" evidence="2">
    <location>
        <begin position="1"/>
        <end position="15"/>
    </location>
</feature>
<dbReference type="Pfam" id="PF00024">
    <property type="entry name" value="PAN_1"/>
    <property type="match status" value="2"/>
</dbReference>
<dbReference type="InterPro" id="IPR052774">
    <property type="entry name" value="Celegans_DevNeuronal_Protein"/>
</dbReference>
<sequence length="529" mass="59235">MKLLIFGLCLATALAAPQGKMMINSGAICEGKASAFFVVDNTQMTAGDNVVYKDFSEEECMSTCSNNRDPFGRSILCSSFVYDHVVFTCTIYKDKSKPMGNGEKTAAAGKRYFEKFCLTDDIPMDCQEAQFTRADDSVLVGFATNVTLSESLEECVALCVRNVQCMSAMYFYEEGECITNTESAMSRPASFTKEDTEKVIYFSNGCAMKKSTNVKTFKNPIETQPEEPKPTTKKESHEMKGDEYDDETTTIVESEDQDDQDALLDDGERSYEMETEEETTTKASKKHSNENTKTLKFKKPAREFASKTVTAYKEDRKKKQKEMERQKESAKNVIDQDEDDDVMGDNGGEDDEEEPVNVIPSIQATEDESTRHPFIKSTEVPADPSSLFSEWSDWTPCTKSGERRVRRRKCLDLRRCLGALMQVENCPAVTTPVMSPEDYDQPPLESVRSIVAEPSDRDDFQDQGAQPVPLPPADDQPSVWSPWLGVCQQFASGQPCNNGEMIGFESRECLAKDSAQCTGPFFRYCTLNC</sequence>
<dbReference type="InterPro" id="IPR003609">
    <property type="entry name" value="Pan_app"/>
</dbReference>
<feature type="domain" description="Apple" evidence="3">
    <location>
        <begin position="126"/>
        <end position="206"/>
    </location>
</feature>
<proteinExistence type="predicted"/>
<dbReference type="GO" id="GO:0009653">
    <property type="term" value="P:anatomical structure morphogenesis"/>
    <property type="evidence" value="ECO:0007669"/>
    <property type="project" value="TreeGrafter"/>
</dbReference>
<keyword evidence="4" id="KW-1185">Reference proteome</keyword>
<evidence type="ECO:0000259" key="3">
    <source>
        <dbReference type="PROSITE" id="PS50948"/>
    </source>
</evidence>
<dbReference type="PROSITE" id="PS50092">
    <property type="entry name" value="TSP1"/>
    <property type="match status" value="1"/>
</dbReference>
<feature type="region of interest" description="Disordered" evidence="1">
    <location>
        <begin position="216"/>
        <end position="386"/>
    </location>
</feature>
<dbReference type="SUPFAM" id="SSF57414">
    <property type="entry name" value="Hairpin loop containing domain-like"/>
    <property type="match status" value="2"/>
</dbReference>
<feature type="domain" description="Apple" evidence="3">
    <location>
        <begin position="29"/>
        <end position="117"/>
    </location>
</feature>
<dbReference type="InterPro" id="IPR000884">
    <property type="entry name" value="TSP1_rpt"/>
</dbReference>
<evidence type="ECO:0000256" key="1">
    <source>
        <dbReference type="SAM" id="MobiDB-lite"/>
    </source>
</evidence>
<feature type="region of interest" description="Disordered" evidence="1">
    <location>
        <begin position="457"/>
        <end position="476"/>
    </location>
</feature>
<dbReference type="PANTHER" id="PTHR47327">
    <property type="entry name" value="FI18240P1-RELATED"/>
    <property type="match status" value="1"/>
</dbReference>
<dbReference type="PANTHER" id="PTHR47327:SF4">
    <property type="entry name" value="APPLE DOMAIN-CONTAINING PROTEIN-RELATED"/>
    <property type="match status" value="1"/>
</dbReference>
<accession>A0AAF3EE59</accession>
<evidence type="ECO:0000256" key="2">
    <source>
        <dbReference type="SAM" id="SignalP"/>
    </source>
</evidence>
<feature type="chain" id="PRO_5041944070" description="Apple domain-containing protein" evidence="2">
    <location>
        <begin position="16"/>
        <end position="529"/>
    </location>
</feature>
<reference evidence="5" key="1">
    <citation type="submission" date="2024-02" db="UniProtKB">
        <authorList>
            <consortium name="WormBaseParasite"/>
        </authorList>
    </citation>
    <scope>IDENTIFICATION</scope>
</reference>
<dbReference type="WBParaSite" id="MBELARI_LOCUS12251.1">
    <property type="protein sequence ID" value="MBELARI_LOCUS12251.1"/>
    <property type="gene ID" value="MBELARI_LOCUS12251"/>
</dbReference>
<organism evidence="4 5">
    <name type="scientific">Mesorhabditis belari</name>
    <dbReference type="NCBI Taxonomy" id="2138241"/>
    <lineage>
        <taxon>Eukaryota</taxon>
        <taxon>Metazoa</taxon>
        <taxon>Ecdysozoa</taxon>
        <taxon>Nematoda</taxon>
        <taxon>Chromadorea</taxon>
        <taxon>Rhabditida</taxon>
        <taxon>Rhabditina</taxon>
        <taxon>Rhabditomorpha</taxon>
        <taxon>Rhabditoidea</taxon>
        <taxon>Rhabditidae</taxon>
        <taxon>Mesorhabditinae</taxon>
        <taxon>Mesorhabditis</taxon>
    </lineage>
</organism>
<dbReference type="CDD" id="cd01099">
    <property type="entry name" value="PAN_AP_HGF"/>
    <property type="match status" value="1"/>
</dbReference>
<dbReference type="PROSITE" id="PS50948">
    <property type="entry name" value="PAN"/>
    <property type="match status" value="2"/>
</dbReference>
<feature type="compositionally biased region" description="Basic and acidic residues" evidence="1">
    <location>
        <begin position="226"/>
        <end position="242"/>
    </location>
</feature>
<name>A0AAF3EE59_9BILA</name>
<keyword evidence="2" id="KW-0732">Signal</keyword>
<dbReference type="AlphaFoldDB" id="A0AAF3EE59"/>
<dbReference type="SUPFAM" id="SSF82895">
    <property type="entry name" value="TSP-1 type 1 repeat"/>
    <property type="match status" value="1"/>
</dbReference>
<feature type="compositionally biased region" description="Basic and acidic residues" evidence="1">
    <location>
        <begin position="312"/>
        <end position="330"/>
    </location>
</feature>
<evidence type="ECO:0000313" key="4">
    <source>
        <dbReference type="Proteomes" id="UP000887575"/>
    </source>
</evidence>
<feature type="compositionally biased region" description="Acidic residues" evidence="1">
    <location>
        <begin position="335"/>
        <end position="355"/>
    </location>
</feature>
<evidence type="ECO:0000313" key="5">
    <source>
        <dbReference type="WBParaSite" id="MBELARI_LOCUS12251.1"/>
    </source>
</evidence>